<reference evidence="4 5" key="1">
    <citation type="submission" date="2020-02" db="EMBL/GenBank/DDBJ databases">
        <title>A chromosome-scale genome assembly of the black bullhead catfish (Ameiurus melas).</title>
        <authorList>
            <person name="Wen M."/>
            <person name="Zham M."/>
            <person name="Cabau C."/>
            <person name="Klopp C."/>
            <person name="Donnadieu C."/>
            <person name="Roques C."/>
            <person name="Bouchez O."/>
            <person name="Lampietro C."/>
            <person name="Jouanno E."/>
            <person name="Herpin A."/>
            <person name="Louis A."/>
            <person name="Berthelot C."/>
            <person name="Parey E."/>
            <person name="Roest-Crollius H."/>
            <person name="Braasch I."/>
            <person name="Postlethwait J."/>
            <person name="Robinson-Rechavi M."/>
            <person name="Echchiki A."/>
            <person name="Begum T."/>
            <person name="Montfort J."/>
            <person name="Schartl M."/>
            <person name="Bobe J."/>
            <person name="Guiguen Y."/>
        </authorList>
    </citation>
    <scope>NUCLEOTIDE SEQUENCE [LARGE SCALE GENOMIC DNA]</scope>
    <source>
        <strain evidence="4">M_S1</strain>
        <tissue evidence="4">Blood</tissue>
    </source>
</reference>
<protein>
    <recommendedName>
        <fullName evidence="3">Chemokine interleukin-8-like domain-containing protein</fullName>
    </recommendedName>
</protein>
<dbReference type="Gene3D" id="2.40.50.40">
    <property type="match status" value="1"/>
</dbReference>
<keyword evidence="1" id="KW-0202">Cytokine</keyword>
<keyword evidence="5" id="KW-1185">Reference proteome</keyword>
<evidence type="ECO:0000313" key="4">
    <source>
        <dbReference type="EMBL" id="KAF4094241.1"/>
    </source>
</evidence>
<dbReference type="GO" id="GO:0005615">
    <property type="term" value="C:extracellular space"/>
    <property type="evidence" value="ECO:0007669"/>
    <property type="project" value="UniProtKB-KW"/>
</dbReference>
<organism evidence="4 5">
    <name type="scientific">Ameiurus melas</name>
    <name type="common">Black bullhead</name>
    <name type="synonym">Silurus melas</name>
    <dbReference type="NCBI Taxonomy" id="219545"/>
    <lineage>
        <taxon>Eukaryota</taxon>
        <taxon>Metazoa</taxon>
        <taxon>Chordata</taxon>
        <taxon>Craniata</taxon>
        <taxon>Vertebrata</taxon>
        <taxon>Euteleostomi</taxon>
        <taxon>Actinopterygii</taxon>
        <taxon>Neopterygii</taxon>
        <taxon>Teleostei</taxon>
        <taxon>Ostariophysi</taxon>
        <taxon>Siluriformes</taxon>
        <taxon>Ictaluridae</taxon>
        <taxon>Ameiurus</taxon>
    </lineage>
</organism>
<dbReference type="Proteomes" id="UP000593565">
    <property type="component" value="Unassembled WGS sequence"/>
</dbReference>
<evidence type="ECO:0000313" key="5">
    <source>
        <dbReference type="Proteomes" id="UP000593565"/>
    </source>
</evidence>
<feature type="signal peptide" evidence="2">
    <location>
        <begin position="1"/>
        <end position="22"/>
    </location>
</feature>
<evidence type="ECO:0000256" key="1">
    <source>
        <dbReference type="ARBA" id="ARBA00022514"/>
    </source>
</evidence>
<dbReference type="InterPro" id="IPR036048">
    <property type="entry name" value="Interleukin_8-like_sf"/>
</dbReference>
<name>A0A7J6BJB7_AMEME</name>
<accession>A0A7J6BJB7</accession>
<dbReference type="EMBL" id="JAAGNN010000001">
    <property type="protein sequence ID" value="KAF4094241.1"/>
    <property type="molecule type" value="Genomic_DNA"/>
</dbReference>
<feature type="domain" description="Chemokine interleukin-8-like" evidence="3">
    <location>
        <begin position="31"/>
        <end position="73"/>
    </location>
</feature>
<dbReference type="Pfam" id="PF00048">
    <property type="entry name" value="IL8"/>
    <property type="match status" value="1"/>
</dbReference>
<proteinExistence type="predicted"/>
<dbReference type="GO" id="GO:0006955">
    <property type="term" value="P:immune response"/>
    <property type="evidence" value="ECO:0007669"/>
    <property type="project" value="InterPro"/>
</dbReference>
<dbReference type="GO" id="GO:0008009">
    <property type="term" value="F:chemokine activity"/>
    <property type="evidence" value="ECO:0007669"/>
    <property type="project" value="InterPro"/>
</dbReference>
<evidence type="ECO:0000259" key="3">
    <source>
        <dbReference type="Pfam" id="PF00048"/>
    </source>
</evidence>
<comment type="caution">
    <text evidence="4">The sequence shown here is derived from an EMBL/GenBank/DDBJ whole genome shotgun (WGS) entry which is preliminary data.</text>
</comment>
<gene>
    <name evidence="4" type="ORF">AMELA_G00011010</name>
</gene>
<dbReference type="SUPFAM" id="SSF54117">
    <property type="entry name" value="Interleukin 8-like chemokines"/>
    <property type="match status" value="1"/>
</dbReference>
<sequence length="85" mass="9449">MKISHVFLVLGFVLIMAIYSDAMPLSLNPASCCFKFYNGKIPSDKILRAKRTDSRCSKQGVIVTTPRFPSLCAREVTLNEDVTPP</sequence>
<dbReference type="AlphaFoldDB" id="A0A7J6BJB7"/>
<dbReference type="InterPro" id="IPR001811">
    <property type="entry name" value="Chemokine_IL8-like_dom"/>
</dbReference>
<evidence type="ECO:0000256" key="2">
    <source>
        <dbReference type="SAM" id="SignalP"/>
    </source>
</evidence>
<feature type="chain" id="PRO_5029703161" description="Chemokine interleukin-8-like domain-containing protein" evidence="2">
    <location>
        <begin position="23"/>
        <end position="85"/>
    </location>
</feature>
<keyword evidence="2" id="KW-0732">Signal</keyword>